<proteinExistence type="predicted"/>
<organism evidence="2 3">
    <name type="scientific">Petrolisthes manimaculis</name>
    <dbReference type="NCBI Taxonomy" id="1843537"/>
    <lineage>
        <taxon>Eukaryota</taxon>
        <taxon>Metazoa</taxon>
        <taxon>Ecdysozoa</taxon>
        <taxon>Arthropoda</taxon>
        <taxon>Crustacea</taxon>
        <taxon>Multicrustacea</taxon>
        <taxon>Malacostraca</taxon>
        <taxon>Eumalacostraca</taxon>
        <taxon>Eucarida</taxon>
        <taxon>Decapoda</taxon>
        <taxon>Pleocyemata</taxon>
        <taxon>Anomura</taxon>
        <taxon>Galatheoidea</taxon>
        <taxon>Porcellanidae</taxon>
        <taxon>Petrolisthes</taxon>
    </lineage>
</organism>
<gene>
    <name evidence="2" type="ORF">Pmani_032473</name>
</gene>
<feature type="compositionally biased region" description="Low complexity" evidence="1">
    <location>
        <begin position="21"/>
        <end position="33"/>
    </location>
</feature>
<name>A0AAE1TR11_9EUCA</name>
<evidence type="ECO:0000313" key="3">
    <source>
        <dbReference type="Proteomes" id="UP001292094"/>
    </source>
</evidence>
<feature type="region of interest" description="Disordered" evidence="1">
    <location>
        <begin position="1"/>
        <end position="39"/>
    </location>
</feature>
<dbReference type="Proteomes" id="UP001292094">
    <property type="component" value="Unassembled WGS sequence"/>
</dbReference>
<dbReference type="EMBL" id="JAWZYT010004176">
    <property type="protein sequence ID" value="KAK4294933.1"/>
    <property type="molecule type" value="Genomic_DNA"/>
</dbReference>
<dbReference type="AlphaFoldDB" id="A0AAE1TR11"/>
<sequence length="39" mass="4111">RTTQPRGGRKDRAGIAVQAANNTTTTTPTNSPHDTPPHS</sequence>
<protein>
    <submittedName>
        <fullName evidence="2">Uncharacterized protein</fullName>
    </submittedName>
</protein>
<evidence type="ECO:0000313" key="2">
    <source>
        <dbReference type="EMBL" id="KAK4294933.1"/>
    </source>
</evidence>
<keyword evidence="3" id="KW-1185">Reference proteome</keyword>
<feature type="non-terminal residue" evidence="2">
    <location>
        <position position="1"/>
    </location>
</feature>
<comment type="caution">
    <text evidence="2">The sequence shown here is derived from an EMBL/GenBank/DDBJ whole genome shotgun (WGS) entry which is preliminary data.</text>
</comment>
<accession>A0AAE1TR11</accession>
<evidence type="ECO:0000256" key="1">
    <source>
        <dbReference type="SAM" id="MobiDB-lite"/>
    </source>
</evidence>
<reference evidence="2" key="1">
    <citation type="submission" date="2023-11" db="EMBL/GenBank/DDBJ databases">
        <title>Genome assemblies of two species of porcelain crab, Petrolisthes cinctipes and Petrolisthes manimaculis (Anomura: Porcellanidae).</title>
        <authorList>
            <person name="Angst P."/>
        </authorList>
    </citation>
    <scope>NUCLEOTIDE SEQUENCE</scope>
    <source>
        <strain evidence="2">PB745_02</strain>
        <tissue evidence="2">Gill</tissue>
    </source>
</reference>